<evidence type="ECO:0000259" key="3">
    <source>
        <dbReference type="Pfam" id="PF00850"/>
    </source>
</evidence>
<dbReference type="RefSeq" id="WP_136932085.1">
    <property type="nucleotide sequence ID" value="NZ_SSMQ01000032.1"/>
</dbReference>
<dbReference type="CDD" id="cd09993">
    <property type="entry name" value="HDAC_classIV"/>
    <property type="match status" value="1"/>
</dbReference>
<dbReference type="OrthoDB" id="9808367at2"/>
<dbReference type="InterPro" id="IPR000286">
    <property type="entry name" value="HDACs"/>
</dbReference>
<proteinExistence type="inferred from homology"/>
<reference evidence="4 5" key="1">
    <citation type="submission" date="2019-04" db="EMBL/GenBank/DDBJ databases">
        <authorList>
            <person name="Li Y."/>
            <person name="Wang J."/>
        </authorList>
    </citation>
    <scope>NUCLEOTIDE SEQUENCE [LARGE SCALE GENOMIC DNA]</scope>
    <source>
        <strain evidence="4 5">DSM 14668</strain>
    </source>
</reference>
<dbReference type="Proteomes" id="UP000309215">
    <property type="component" value="Unassembled WGS sequence"/>
</dbReference>
<evidence type="ECO:0000313" key="5">
    <source>
        <dbReference type="Proteomes" id="UP000309215"/>
    </source>
</evidence>
<name>A0A4U1J7F9_9BACT</name>
<organism evidence="4 5">
    <name type="scientific">Polyangium fumosum</name>
    <dbReference type="NCBI Taxonomy" id="889272"/>
    <lineage>
        <taxon>Bacteria</taxon>
        <taxon>Pseudomonadati</taxon>
        <taxon>Myxococcota</taxon>
        <taxon>Polyangia</taxon>
        <taxon>Polyangiales</taxon>
        <taxon>Polyangiaceae</taxon>
        <taxon>Polyangium</taxon>
    </lineage>
</organism>
<dbReference type="Pfam" id="PF00850">
    <property type="entry name" value="Hist_deacetyl"/>
    <property type="match status" value="1"/>
</dbReference>
<dbReference type="GO" id="GO:0040029">
    <property type="term" value="P:epigenetic regulation of gene expression"/>
    <property type="evidence" value="ECO:0007669"/>
    <property type="project" value="TreeGrafter"/>
</dbReference>
<sequence>MRVFFCDHVEVPLPPGHRFPMAKYARLRERLLEARLLDPTDLLPSTPASIADLARVHAPPYLEGLLSGTLDPRVLRAIGFPWSDALVRRSRASVSGTICAGRAALEDGISGNLAGGTHHAFADRGAGFCVYNDIAVACRTLLDAGDVRRVLVLDLDVHQGDGTASIFENDPRVYTASIHGEKNFPFHKQRSDLDLALPDQTGDDEYLAALETFLARAFAESNPDLVFFQGGVDALAADKLGRLGMTAAGMRRRDARVLGEARRRGIPIALTLGGGYADPIDATLDAHVGTYTVAREVFG</sequence>
<feature type="domain" description="Histone deacetylase" evidence="3">
    <location>
        <begin position="17"/>
        <end position="279"/>
    </location>
</feature>
<evidence type="ECO:0000256" key="1">
    <source>
        <dbReference type="ARBA" id="ARBA00005947"/>
    </source>
</evidence>
<keyword evidence="2" id="KW-0378">Hydrolase</keyword>
<dbReference type="PANTHER" id="PTHR10625:SF19">
    <property type="entry name" value="HISTONE DEACETYLASE 12"/>
    <property type="match status" value="1"/>
</dbReference>
<accession>A0A4U1J7F9</accession>
<dbReference type="InterPro" id="IPR023801">
    <property type="entry name" value="His_deacetylse_dom"/>
</dbReference>
<dbReference type="SUPFAM" id="SSF52768">
    <property type="entry name" value="Arginase/deacetylase"/>
    <property type="match status" value="1"/>
</dbReference>
<dbReference type="EMBL" id="SSMQ01000032">
    <property type="protein sequence ID" value="TKD03105.1"/>
    <property type="molecule type" value="Genomic_DNA"/>
</dbReference>
<keyword evidence="5" id="KW-1185">Reference proteome</keyword>
<comment type="caution">
    <text evidence="4">The sequence shown here is derived from an EMBL/GenBank/DDBJ whole genome shotgun (WGS) entry which is preliminary data.</text>
</comment>
<dbReference type="InterPro" id="IPR037138">
    <property type="entry name" value="His_deacetylse_dom_sf"/>
</dbReference>
<dbReference type="GO" id="GO:0016787">
    <property type="term" value="F:hydrolase activity"/>
    <property type="evidence" value="ECO:0007669"/>
    <property type="project" value="UniProtKB-KW"/>
</dbReference>
<dbReference type="GO" id="GO:0004407">
    <property type="term" value="F:histone deacetylase activity"/>
    <property type="evidence" value="ECO:0007669"/>
    <property type="project" value="InterPro"/>
</dbReference>
<gene>
    <name evidence="4" type="ORF">E8A74_27670</name>
</gene>
<evidence type="ECO:0000256" key="2">
    <source>
        <dbReference type="ARBA" id="ARBA00022801"/>
    </source>
</evidence>
<evidence type="ECO:0000313" key="4">
    <source>
        <dbReference type="EMBL" id="TKD03105.1"/>
    </source>
</evidence>
<dbReference type="InterPro" id="IPR023696">
    <property type="entry name" value="Ureohydrolase_dom_sf"/>
</dbReference>
<protein>
    <submittedName>
        <fullName evidence="4">Histone deacetylase</fullName>
    </submittedName>
</protein>
<comment type="similarity">
    <text evidence="1">Belongs to the histone deacetylase family.</text>
</comment>
<dbReference type="AlphaFoldDB" id="A0A4U1J7F9"/>
<dbReference type="PANTHER" id="PTHR10625">
    <property type="entry name" value="HISTONE DEACETYLASE HDAC1-RELATED"/>
    <property type="match status" value="1"/>
</dbReference>
<dbReference type="Gene3D" id="3.40.800.20">
    <property type="entry name" value="Histone deacetylase domain"/>
    <property type="match status" value="1"/>
</dbReference>
<dbReference type="InterPro" id="IPR044150">
    <property type="entry name" value="HDAC_classIV"/>
</dbReference>
<dbReference type="PRINTS" id="PR01270">
    <property type="entry name" value="HDASUPER"/>
</dbReference>